<proteinExistence type="predicted"/>
<feature type="non-terminal residue" evidence="2">
    <location>
        <position position="52"/>
    </location>
</feature>
<dbReference type="Proteomes" id="UP000266841">
    <property type="component" value="Unassembled WGS sequence"/>
</dbReference>
<comment type="caution">
    <text evidence="2">The sequence shown here is derived from an EMBL/GenBank/DDBJ whole genome shotgun (WGS) entry which is preliminary data.</text>
</comment>
<keyword evidence="3" id="KW-1185">Reference proteome</keyword>
<sequence>MSTLSASASLRAMSASSPLTPRTVRSLESPAVLALAGMRSDRSLDIDGYAEA</sequence>
<dbReference type="EMBL" id="AGNL01021324">
    <property type="protein sequence ID" value="EJK60258.1"/>
    <property type="molecule type" value="Genomic_DNA"/>
</dbReference>
<evidence type="ECO:0000256" key="1">
    <source>
        <dbReference type="SAM" id="MobiDB-lite"/>
    </source>
</evidence>
<accession>K0S2I0</accession>
<protein>
    <submittedName>
        <fullName evidence="2">Uncharacterized protein</fullName>
    </submittedName>
</protein>
<gene>
    <name evidence="2" type="ORF">THAOC_19420</name>
</gene>
<evidence type="ECO:0000313" key="2">
    <source>
        <dbReference type="EMBL" id="EJK60258.1"/>
    </source>
</evidence>
<reference evidence="2 3" key="1">
    <citation type="journal article" date="2012" name="Genome Biol.">
        <title>Genome and low-iron response of an oceanic diatom adapted to chronic iron limitation.</title>
        <authorList>
            <person name="Lommer M."/>
            <person name="Specht M."/>
            <person name="Roy A.S."/>
            <person name="Kraemer L."/>
            <person name="Andreson R."/>
            <person name="Gutowska M.A."/>
            <person name="Wolf J."/>
            <person name="Bergner S.V."/>
            <person name="Schilhabel M.B."/>
            <person name="Klostermeier U.C."/>
            <person name="Beiko R.G."/>
            <person name="Rosenstiel P."/>
            <person name="Hippler M."/>
            <person name="Laroche J."/>
        </authorList>
    </citation>
    <scope>NUCLEOTIDE SEQUENCE [LARGE SCALE GENOMIC DNA]</scope>
    <source>
        <strain evidence="2 3">CCMP1005</strain>
    </source>
</reference>
<dbReference type="AlphaFoldDB" id="K0S2I0"/>
<name>K0S2I0_THAOC</name>
<organism evidence="2 3">
    <name type="scientific">Thalassiosira oceanica</name>
    <name type="common">Marine diatom</name>
    <dbReference type="NCBI Taxonomy" id="159749"/>
    <lineage>
        <taxon>Eukaryota</taxon>
        <taxon>Sar</taxon>
        <taxon>Stramenopiles</taxon>
        <taxon>Ochrophyta</taxon>
        <taxon>Bacillariophyta</taxon>
        <taxon>Coscinodiscophyceae</taxon>
        <taxon>Thalassiosirophycidae</taxon>
        <taxon>Thalassiosirales</taxon>
        <taxon>Thalassiosiraceae</taxon>
        <taxon>Thalassiosira</taxon>
    </lineage>
</organism>
<evidence type="ECO:0000313" key="3">
    <source>
        <dbReference type="Proteomes" id="UP000266841"/>
    </source>
</evidence>
<feature type="compositionally biased region" description="Low complexity" evidence="1">
    <location>
        <begin position="1"/>
        <end position="17"/>
    </location>
</feature>
<feature type="region of interest" description="Disordered" evidence="1">
    <location>
        <begin position="1"/>
        <end position="23"/>
    </location>
</feature>